<feature type="compositionally biased region" description="Polar residues" evidence="1">
    <location>
        <begin position="374"/>
        <end position="396"/>
    </location>
</feature>
<feature type="region of interest" description="Disordered" evidence="1">
    <location>
        <begin position="621"/>
        <end position="645"/>
    </location>
</feature>
<feature type="compositionally biased region" description="Polar residues" evidence="1">
    <location>
        <begin position="153"/>
        <end position="163"/>
    </location>
</feature>
<gene>
    <name evidence="2" type="ORF">E8E13_005446</name>
</gene>
<keyword evidence="3" id="KW-1185">Reference proteome</keyword>
<feature type="compositionally biased region" description="Polar residues" evidence="1">
    <location>
        <begin position="565"/>
        <end position="575"/>
    </location>
</feature>
<comment type="caution">
    <text evidence="2">The sequence shown here is derived from an EMBL/GenBank/DDBJ whole genome shotgun (WGS) entry which is preliminary data.</text>
</comment>
<proteinExistence type="predicted"/>
<evidence type="ECO:0000313" key="2">
    <source>
        <dbReference type="EMBL" id="KAF2996296.1"/>
    </source>
</evidence>
<feature type="compositionally biased region" description="Basic and acidic residues" evidence="1">
    <location>
        <begin position="117"/>
        <end position="129"/>
    </location>
</feature>
<feature type="compositionally biased region" description="Low complexity" evidence="1">
    <location>
        <begin position="283"/>
        <end position="295"/>
    </location>
</feature>
<protein>
    <submittedName>
        <fullName evidence="2">Uncharacterized protein</fullName>
    </submittedName>
</protein>
<dbReference type="OrthoDB" id="3795043at2759"/>
<dbReference type="AlphaFoldDB" id="A0A9P4T6U3"/>
<feature type="region of interest" description="Disordered" evidence="1">
    <location>
        <begin position="1"/>
        <end position="164"/>
    </location>
</feature>
<feature type="compositionally biased region" description="Polar residues" evidence="1">
    <location>
        <begin position="260"/>
        <end position="270"/>
    </location>
</feature>
<organism evidence="2 3">
    <name type="scientific">Curvularia kusanoi</name>
    <name type="common">Cochliobolus kusanoi</name>
    <dbReference type="NCBI Taxonomy" id="90978"/>
    <lineage>
        <taxon>Eukaryota</taxon>
        <taxon>Fungi</taxon>
        <taxon>Dikarya</taxon>
        <taxon>Ascomycota</taxon>
        <taxon>Pezizomycotina</taxon>
        <taxon>Dothideomycetes</taxon>
        <taxon>Pleosporomycetidae</taxon>
        <taxon>Pleosporales</taxon>
        <taxon>Pleosporineae</taxon>
        <taxon>Pleosporaceae</taxon>
        <taxon>Curvularia</taxon>
    </lineage>
</organism>
<accession>A0A9P4T6U3</accession>
<evidence type="ECO:0000256" key="1">
    <source>
        <dbReference type="SAM" id="MobiDB-lite"/>
    </source>
</evidence>
<evidence type="ECO:0000313" key="3">
    <source>
        <dbReference type="Proteomes" id="UP000801428"/>
    </source>
</evidence>
<dbReference type="Proteomes" id="UP000801428">
    <property type="component" value="Unassembled WGS sequence"/>
</dbReference>
<name>A0A9P4T6U3_CURKU</name>
<sequence>MAALSAPQAHTIADRVPTPFEHSRKSAQRIAVVPRTALPQHHRSAPVNSPQQLALPAAHQTLQESDRDVANDDADDDMLRLSSRDSKHVMSPNTHRSDRDACEEANQDSSEGSVDIIVERRTKERDDVKSASPRKPLPTHWLSPPNTPALPATQRSPTESQAVRATRSLREINELHAEGKSLLTKEALAAVDANLTMPTLRRTPSKTQFSPTKAPWKSPCVSSEAVSPRRNADSSSKVSPSPRLDTSARETIGHRRVPSSVASTGATSYHTAHGSPVRSPTDSQGSSSPSGGSSSETVSVYFDCLTDVALEQIDERHDRSKIFAAENMSTVQKSASQPRLSIRDAPLHENVPDVRRRASKIAVSRTSDADAQKPSISRLESTGDANLPSSTVQSSRVPRMSLGKASTAHAPTLSSTLKQTKSVHQSQSAKALQGKAASIRVAIPRSLERKPMAQVRTVDSKGSTPILPDRRSQDVHPATIVSGPAKEPKIRTVRMIDPDVLNIYLRDAEAQEIDLTQSYSTLFPTNVLSRTTSSSTVKATQTDSFLTTKGLENVHSSDADDENDASTVSAMTTNPNRERNSPSRGRSSQTNFDGHPSGSTEVHSQLIQPSGLRATASEFIPNQQNTVERGSMPSPKVDQAEDGKQSYDLPGFASWRETGGPYGIPWFFYLYPVPVPVATKGRSKSPKKFQHKKQHSNPVGYNVAQSIGNAGRTSGLHAPTAQAKPSPMAMPAANVGRYDTASSERSIPGEAADVGVLEHSFSAQLDEVDTLQTGSSTQHIPHGDLTTVQNVSYNDAISGLQGSLPIARRRRQYAAGNGLFGRERRVGVPLNATAPFPIPTAPLGPKNENFLCHRMEPKVCGITRIMQGMEVGGVLCNTCDPDH</sequence>
<feature type="compositionally biased region" description="Basic and acidic residues" evidence="1">
    <location>
        <begin position="77"/>
        <end position="88"/>
    </location>
</feature>
<reference evidence="2" key="1">
    <citation type="submission" date="2019-04" db="EMBL/GenBank/DDBJ databases">
        <title>Sequencing of skin fungus with MAO and IRED activity.</title>
        <authorList>
            <person name="Marsaioli A.J."/>
            <person name="Bonatto J.M.C."/>
            <person name="Reis Junior O."/>
        </authorList>
    </citation>
    <scope>NUCLEOTIDE SEQUENCE</scope>
    <source>
        <strain evidence="2">30M1</strain>
    </source>
</reference>
<feature type="region of interest" description="Disordered" evidence="1">
    <location>
        <begin position="452"/>
        <end position="473"/>
    </location>
</feature>
<feature type="region of interest" description="Disordered" evidence="1">
    <location>
        <begin position="550"/>
        <end position="605"/>
    </location>
</feature>
<feature type="compositionally biased region" description="Polar residues" evidence="1">
    <location>
        <begin position="582"/>
        <end position="605"/>
    </location>
</feature>
<dbReference type="EMBL" id="SWKU01000028">
    <property type="protein sequence ID" value="KAF2996296.1"/>
    <property type="molecule type" value="Genomic_DNA"/>
</dbReference>
<feature type="region of interest" description="Disordered" evidence="1">
    <location>
        <begin position="199"/>
        <end position="296"/>
    </location>
</feature>
<feature type="region of interest" description="Disordered" evidence="1">
    <location>
        <begin position="362"/>
        <end position="420"/>
    </location>
</feature>